<dbReference type="EMBL" id="JBBNAE010000009">
    <property type="protein sequence ID" value="KAK9096798.1"/>
    <property type="molecule type" value="Genomic_DNA"/>
</dbReference>
<evidence type="ECO:0000256" key="1">
    <source>
        <dbReference type="SAM" id="MobiDB-lite"/>
    </source>
</evidence>
<gene>
    <name evidence="2" type="ORF">Sjap_022295</name>
</gene>
<organism evidence="2 3">
    <name type="scientific">Stephania japonica</name>
    <dbReference type="NCBI Taxonomy" id="461633"/>
    <lineage>
        <taxon>Eukaryota</taxon>
        <taxon>Viridiplantae</taxon>
        <taxon>Streptophyta</taxon>
        <taxon>Embryophyta</taxon>
        <taxon>Tracheophyta</taxon>
        <taxon>Spermatophyta</taxon>
        <taxon>Magnoliopsida</taxon>
        <taxon>Ranunculales</taxon>
        <taxon>Menispermaceae</taxon>
        <taxon>Menispermoideae</taxon>
        <taxon>Cissampelideae</taxon>
        <taxon>Stephania</taxon>
    </lineage>
</organism>
<comment type="caution">
    <text evidence="2">The sequence shown here is derived from an EMBL/GenBank/DDBJ whole genome shotgun (WGS) entry which is preliminary data.</text>
</comment>
<reference evidence="2 3" key="1">
    <citation type="submission" date="2024-01" db="EMBL/GenBank/DDBJ databases">
        <title>Genome assemblies of Stephania.</title>
        <authorList>
            <person name="Yang L."/>
        </authorList>
    </citation>
    <scope>NUCLEOTIDE SEQUENCE [LARGE SCALE GENOMIC DNA]</scope>
    <source>
        <strain evidence="2">QJT</strain>
        <tissue evidence="2">Leaf</tissue>
    </source>
</reference>
<evidence type="ECO:0000313" key="3">
    <source>
        <dbReference type="Proteomes" id="UP001417504"/>
    </source>
</evidence>
<dbReference type="Proteomes" id="UP001417504">
    <property type="component" value="Unassembled WGS sequence"/>
</dbReference>
<evidence type="ECO:0000313" key="2">
    <source>
        <dbReference type="EMBL" id="KAK9096798.1"/>
    </source>
</evidence>
<keyword evidence="3" id="KW-1185">Reference proteome</keyword>
<feature type="region of interest" description="Disordered" evidence="1">
    <location>
        <begin position="189"/>
        <end position="209"/>
    </location>
</feature>
<dbReference type="AlphaFoldDB" id="A0AAP0EUC0"/>
<accession>A0AAP0EUC0</accession>
<proteinExistence type="predicted"/>
<feature type="compositionally biased region" description="Basic and acidic residues" evidence="1">
    <location>
        <begin position="199"/>
        <end position="209"/>
    </location>
</feature>
<sequence length="209" mass="22935">MARSKFECGGGVCAFSRSILGLRKISLNKTSDPLAAMEDNYLALIEQRDPTKHYMKGLRPNWIDLQDCAVCLSKFDEGEEIRERCILPEEIVRDRHRRLEGELRINHGDERLILSVRDPVLESTNLIFGEEIENSKREIHTSLGNLLTGLVSVCVGQLSADLSTIKSKGKEVLGWSTAAGRGEAVALWPAAGGPPAQEDGGRRGPIEGA</sequence>
<protein>
    <submittedName>
        <fullName evidence="2">Uncharacterized protein</fullName>
    </submittedName>
</protein>
<name>A0AAP0EUC0_9MAGN</name>